<gene>
    <name evidence="1" type="ORF">ACFPIB_11880</name>
</gene>
<name>A0ABW0EAG8_9BACT</name>
<evidence type="ECO:0000313" key="2">
    <source>
        <dbReference type="Proteomes" id="UP001596161"/>
    </source>
</evidence>
<protein>
    <submittedName>
        <fullName evidence="1">Uncharacterized protein</fullName>
    </submittedName>
</protein>
<evidence type="ECO:0000313" key="1">
    <source>
        <dbReference type="EMBL" id="MFC5271314.1"/>
    </source>
</evidence>
<dbReference type="EMBL" id="JBHSKT010000006">
    <property type="protein sequence ID" value="MFC5271314.1"/>
    <property type="molecule type" value="Genomic_DNA"/>
</dbReference>
<proteinExistence type="predicted"/>
<reference evidence="2" key="1">
    <citation type="journal article" date="2019" name="Int. J. Syst. Evol. Microbiol.">
        <title>The Global Catalogue of Microorganisms (GCM) 10K type strain sequencing project: providing services to taxonomists for standard genome sequencing and annotation.</title>
        <authorList>
            <consortium name="The Broad Institute Genomics Platform"/>
            <consortium name="The Broad Institute Genome Sequencing Center for Infectious Disease"/>
            <person name="Wu L."/>
            <person name="Ma J."/>
        </authorList>
    </citation>
    <scope>NUCLEOTIDE SEQUENCE [LARGE SCALE GENOMIC DNA]</scope>
    <source>
        <strain evidence="2">KACC 12602</strain>
    </source>
</reference>
<comment type="caution">
    <text evidence="1">The sequence shown here is derived from an EMBL/GenBank/DDBJ whole genome shotgun (WGS) entry which is preliminary data.</text>
</comment>
<sequence>MKSKKAEEKYIIENHFFKRFSDLYFRNSITETIKAEAPDFLVKTKDNLVGVEVRQICIEKATNEKYSLVEKYSFENQIIEKTQQIFNSRNNIPLNIRFDFVNEFKLSKDQISIPAIKFCSIIEEHTKNKSLNEHFNFSIEEDLPKELNKISGYFFPEINESVWYSGKSMFLPNLSQEQIKTAIIDKEKKAPSYRKQADDLILLLVEGIPPYSWFDKIEKVNFENFTSCFDKIFIIRNLSNELVQIK</sequence>
<keyword evidence="2" id="KW-1185">Reference proteome</keyword>
<organism evidence="1 2">
    <name type="scientific">Adhaeribacter terreus</name>
    <dbReference type="NCBI Taxonomy" id="529703"/>
    <lineage>
        <taxon>Bacteria</taxon>
        <taxon>Pseudomonadati</taxon>
        <taxon>Bacteroidota</taxon>
        <taxon>Cytophagia</taxon>
        <taxon>Cytophagales</taxon>
        <taxon>Hymenobacteraceae</taxon>
        <taxon>Adhaeribacter</taxon>
    </lineage>
</organism>
<dbReference type="Proteomes" id="UP001596161">
    <property type="component" value="Unassembled WGS sequence"/>
</dbReference>
<dbReference type="RefSeq" id="WP_378017679.1">
    <property type="nucleotide sequence ID" value="NZ_JBHSKT010000006.1"/>
</dbReference>
<accession>A0ABW0EAG8</accession>